<keyword evidence="3" id="KW-1185">Reference proteome</keyword>
<accession>A0ABP0FB84</accession>
<comment type="caution">
    <text evidence="2">The sequence shown here is derived from an EMBL/GenBank/DDBJ whole genome shotgun (WGS) entry which is preliminary data.</text>
</comment>
<reference evidence="2 3" key="1">
    <citation type="submission" date="2024-02" db="EMBL/GenBank/DDBJ databases">
        <authorList>
            <person name="Daric V."/>
            <person name="Darras S."/>
        </authorList>
    </citation>
    <scope>NUCLEOTIDE SEQUENCE [LARGE SCALE GENOMIC DNA]</scope>
</reference>
<feature type="compositionally biased region" description="Basic residues" evidence="1">
    <location>
        <begin position="150"/>
        <end position="192"/>
    </location>
</feature>
<evidence type="ECO:0000256" key="1">
    <source>
        <dbReference type="SAM" id="MobiDB-lite"/>
    </source>
</evidence>
<feature type="region of interest" description="Disordered" evidence="1">
    <location>
        <begin position="140"/>
        <end position="192"/>
    </location>
</feature>
<gene>
    <name evidence="2" type="ORF">CVLEPA_LOCUS6377</name>
</gene>
<dbReference type="Proteomes" id="UP001642483">
    <property type="component" value="Unassembled WGS sequence"/>
</dbReference>
<dbReference type="EMBL" id="CAWYQH010000035">
    <property type="protein sequence ID" value="CAK8676964.1"/>
    <property type="molecule type" value="Genomic_DNA"/>
</dbReference>
<evidence type="ECO:0000313" key="3">
    <source>
        <dbReference type="Proteomes" id="UP001642483"/>
    </source>
</evidence>
<protein>
    <submittedName>
        <fullName evidence="2">Uncharacterized protein</fullName>
    </submittedName>
</protein>
<name>A0ABP0FB84_CLALP</name>
<sequence>MCDEDDMKQNHLKTKYKKARWLGIFSPFHRCDIQIKIRISETQRPRKMNVARLILILLSVLSACETVFSRAITKTERGAGHTIRKRSAEHMVTDFKSRNRKALERQHFLGKLLNVIDTSGDLPDPTALVTSDAGVKAFGKMSGISNAPKRQGHRSRKNRKLKKRRGSRHGRKGNSRRARKNKPRKGRRRHTRSLVDNVAILLQSDHGTQIISAIAGVIRPDQQLNYNVQELKNIIQSSSRKCECNKHDRK</sequence>
<proteinExistence type="predicted"/>
<evidence type="ECO:0000313" key="2">
    <source>
        <dbReference type="EMBL" id="CAK8676964.1"/>
    </source>
</evidence>
<organism evidence="2 3">
    <name type="scientific">Clavelina lepadiformis</name>
    <name type="common">Light-bulb sea squirt</name>
    <name type="synonym">Ascidia lepadiformis</name>
    <dbReference type="NCBI Taxonomy" id="159417"/>
    <lineage>
        <taxon>Eukaryota</taxon>
        <taxon>Metazoa</taxon>
        <taxon>Chordata</taxon>
        <taxon>Tunicata</taxon>
        <taxon>Ascidiacea</taxon>
        <taxon>Aplousobranchia</taxon>
        <taxon>Clavelinidae</taxon>
        <taxon>Clavelina</taxon>
    </lineage>
</organism>